<protein>
    <submittedName>
        <fullName evidence="2">AAA family ATPase</fullName>
    </submittedName>
</protein>
<reference evidence="2" key="1">
    <citation type="submission" date="2021-06" db="EMBL/GenBank/DDBJ databases">
        <title>Sequencing of actinobacteria type strains.</title>
        <authorList>
            <person name="Nguyen G.-S."/>
            <person name="Wentzel A."/>
        </authorList>
    </citation>
    <scope>NUCLEOTIDE SEQUENCE</scope>
    <source>
        <strain evidence="2">P38-E01</strain>
    </source>
</reference>
<dbReference type="Proteomes" id="UP000694501">
    <property type="component" value="Unassembled WGS sequence"/>
</dbReference>
<keyword evidence="3" id="KW-1185">Reference proteome</keyword>
<dbReference type="SUPFAM" id="SSF52540">
    <property type="entry name" value="P-loop containing nucleoside triphosphate hydrolases"/>
    <property type="match status" value="1"/>
</dbReference>
<dbReference type="InterPro" id="IPR027417">
    <property type="entry name" value="P-loop_NTPase"/>
</dbReference>
<dbReference type="InterPro" id="IPR038727">
    <property type="entry name" value="NadR/Ttd14_AAA_dom"/>
</dbReference>
<sequence>MTGTAGSRIVFTGGPGSGKTTLVEALAARGFAVAPEAGRSVIRDQLTVDGPALPWQDAALYTELMLAEALRAHRAVEPGARPVFFDRGVVDVYAYCRLRGAAPAGHLRRAAAEVRYDTRVFLAPTWPEIYVRDTERRQSYEEAVRTEEACAAAYRLHGYEVVPLPRATVTARVDFVLAALNPPRTPGN</sequence>
<evidence type="ECO:0000259" key="1">
    <source>
        <dbReference type="Pfam" id="PF13521"/>
    </source>
</evidence>
<dbReference type="EMBL" id="JAELVF020000001">
    <property type="protein sequence ID" value="MBU7598282.1"/>
    <property type="molecule type" value="Genomic_DNA"/>
</dbReference>
<feature type="domain" description="NadR/Ttd14 AAA" evidence="1">
    <location>
        <begin position="8"/>
        <end position="172"/>
    </location>
</feature>
<accession>A0A949N5R4</accession>
<proteinExistence type="predicted"/>
<evidence type="ECO:0000313" key="3">
    <source>
        <dbReference type="Proteomes" id="UP000694501"/>
    </source>
</evidence>
<comment type="caution">
    <text evidence="2">The sequence shown here is derived from an EMBL/GenBank/DDBJ whole genome shotgun (WGS) entry which is preliminary data.</text>
</comment>
<name>A0A949N5R4_9ACTN</name>
<dbReference type="Gene3D" id="3.40.50.300">
    <property type="entry name" value="P-loop containing nucleotide triphosphate hydrolases"/>
    <property type="match status" value="1"/>
</dbReference>
<evidence type="ECO:0000313" key="2">
    <source>
        <dbReference type="EMBL" id="MBU7598282.1"/>
    </source>
</evidence>
<gene>
    <name evidence="2" type="ORF">JGS22_011820</name>
</gene>
<organism evidence="2 3">
    <name type="scientific">Streptomyces tardus</name>
    <dbReference type="NCBI Taxonomy" id="2780544"/>
    <lineage>
        <taxon>Bacteria</taxon>
        <taxon>Bacillati</taxon>
        <taxon>Actinomycetota</taxon>
        <taxon>Actinomycetes</taxon>
        <taxon>Kitasatosporales</taxon>
        <taxon>Streptomycetaceae</taxon>
        <taxon>Streptomyces</taxon>
    </lineage>
</organism>
<dbReference type="RefSeq" id="WP_211041301.1">
    <property type="nucleotide sequence ID" value="NZ_JAELVF020000001.1"/>
</dbReference>
<dbReference type="AlphaFoldDB" id="A0A949N5R4"/>
<dbReference type="Pfam" id="PF13521">
    <property type="entry name" value="AAA_28"/>
    <property type="match status" value="1"/>
</dbReference>